<dbReference type="InterPro" id="IPR049625">
    <property type="entry name" value="Glyco_transf_61_cat"/>
</dbReference>
<keyword evidence="3" id="KW-0325">Glycoprotein</keyword>
<name>A0A0N0MBF3_9HYPH</name>
<proteinExistence type="predicted"/>
<comment type="caution">
    <text evidence="5">The sequence shown here is derived from an EMBL/GenBank/DDBJ whole genome shotgun (WGS) entry which is preliminary data.</text>
</comment>
<dbReference type="Proteomes" id="UP000037822">
    <property type="component" value="Unassembled WGS sequence"/>
</dbReference>
<accession>A0A0N0MBF3</accession>
<dbReference type="Pfam" id="PF04577">
    <property type="entry name" value="Glyco_transf_61"/>
    <property type="match status" value="1"/>
</dbReference>
<feature type="domain" description="Glycosyltransferase 61 catalytic" evidence="4">
    <location>
        <begin position="159"/>
        <end position="340"/>
    </location>
</feature>
<dbReference type="EMBL" id="LGSZ01000048">
    <property type="protein sequence ID" value="KPH79782.1"/>
    <property type="molecule type" value="Genomic_DNA"/>
</dbReference>
<evidence type="ECO:0000259" key="4">
    <source>
        <dbReference type="Pfam" id="PF04577"/>
    </source>
</evidence>
<dbReference type="PATRIC" id="fig|1526658.3.peg.430"/>
<organism evidence="5 6">
    <name type="scientific">Bosea vaviloviae</name>
    <dbReference type="NCBI Taxonomy" id="1526658"/>
    <lineage>
        <taxon>Bacteria</taxon>
        <taxon>Pseudomonadati</taxon>
        <taxon>Pseudomonadota</taxon>
        <taxon>Alphaproteobacteria</taxon>
        <taxon>Hyphomicrobiales</taxon>
        <taxon>Boseaceae</taxon>
        <taxon>Bosea</taxon>
    </lineage>
</organism>
<evidence type="ECO:0000256" key="1">
    <source>
        <dbReference type="ARBA" id="ARBA00022676"/>
    </source>
</evidence>
<dbReference type="PANTHER" id="PTHR20961">
    <property type="entry name" value="GLYCOSYLTRANSFERASE"/>
    <property type="match status" value="1"/>
</dbReference>
<sequence>MARHHTFLNRLLDMKPHAFRLSNALLGWHPALRRAAGFFPDFVWPTERVRVISDQSHRHHLYEPEHAAALAVVSQYNVDVMNPLETACALDTTRTMIAEISGVVIPGHTITPADAATGSQISLGQQGKARWAFCYPAPIGLNRIEVKARCIAIPPVFHYTHLLTDVLMPICEAVRIGAIDRQEETVVVTAGHPPLVTAFLKGLKALGYPIRQLVLKPTQHVATDRYLYARSHCPNIERIYGVPQAIGTARAIFDAAYADQPPPPAASRLYLRRRGHRLRVVAGEDELVALLEKAGFRIFEPAWNNHAEQVAAVAGADVVAAVHGAALVNTIFSKPGAVVVELMAENARKSVVLHWSGEGGADLVPILGGPEGAKQSFAIDPVAAAEAIIAAAESASVTVALNGVGA</sequence>
<evidence type="ECO:0000256" key="3">
    <source>
        <dbReference type="ARBA" id="ARBA00023180"/>
    </source>
</evidence>
<dbReference type="InterPro" id="IPR007657">
    <property type="entry name" value="Glycosyltransferase_61"/>
</dbReference>
<keyword evidence="2" id="KW-0808">Transferase</keyword>
<dbReference type="AlphaFoldDB" id="A0A0N0MBF3"/>
<gene>
    <name evidence="5" type="ORF">AE618_18380</name>
</gene>
<keyword evidence="1" id="KW-0328">Glycosyltransferase</keyword>
<evidence type="ECO:0000313" key="5">
    <source>
        <dbReference type="EMBL" id="KPH79782.1"/>
    </source>
</evidence>
<evidence type="ECO:0000313" key="6">
    <source>
        <dbReference type="Proteomes" id="UP000037822"/>
    </source>
</evidence>
<dbReference type="PANTHER" id="PTHR20961:SF150">
    <property type="entry name" value="GLYCOSYLTRANSFERASE FAMILY 61 PROTEIN"/>
    <property type="match status" value="1"/>
</dbReference>
<keyword evidence="6" id="KW-1185">Reference proteome</keyword>
<evidence type="ECO:0000256" key="2">
    <source>
        <dbReference type="ARBA" id="ARBA00022679"/>
    </source>
</evidence>
<protein>
    <recommendedName>
        <fullName evidence="4">Glycosyltransferase 61 catalytic domain-containing protein</fullName>
    </recommendedName>
</protein>
<dbReference type="RefSeq" id="WP_156330332.1">
    <property type="nucleotide sequence ID" value="NZ_LGSZ01000048.1"/>
</dbReference>
<dbReference type="GO" id="GO:0016757">
    <property type="term" value="F:glycosyltransferase activity"/>
    <property type="evidence" value="ECO:0007669"/>
    <property type="project" value="UniProtKB-KW"/>
</dbReference>
<dbReference type="OrthoDB" id="288504at2"/>
<reference evidence="5 6" key="1">
    <citation type="submission" date="2015-07" db="EMBL/GenBank/DDBJ databases">
        <title>Whole genome sequencing of Bosea vaviloviae isolated from cave pool.</title>
        <authorList>
            <person name="Tan N.E.H."/>
            <person name="Lee Y.P."/>
            <person name="Gan H.M."/>
            <person name="Barton H."/>
            <person name="Savka M.A."/>
        </authorList>
    </citation>
    <scope>NUCLEOTIDE SEQUENCE [LARGE SCALE GENOMIC DNA]</scope>
    <source>
        <strain evidence="5 6">SD260</strain>
    </source>
</reference>